<keyword evidence="2" id="KW-1185">Reference proteome</keyword>
<evidence type="ECO:0000313" key="1">
    <source>
        <dbReference type="EMBL" id="WEG08585.1"/>
    </source>
</evidence>
<dbReference type="Proteomes" id="UP001214553">
    <property type="component" value="Chromosome"/>
</dbReference>
<dbReference type="Pfam" id="PF07388">
    <property type="entry name" value="A-2_8-polyST"/>
    <property type="match status" value="1"/>
</dbReference>
<dbReference type="RefSeq" id="WP_275277913.1">
    <property type="nucleotide sequence ID" value="NZ_CP119108.1"/>
</dbReference>
<accession>A0ABY8BXG0</accession>
<dbReference type="EMBL" id="CP119108">
    <property type="protein sequence ID" value="WEG08585.1"/>
    <property type="molecule type" value="Genomic_DNA"/>
</dbReference>
<dbReference type="InterPro" id="IPR010866">
    <property type="entry name" value="A-2_8-polyST"/>
</dbReference>
<organism evidence="1 2">
    <name type="scientific">Microbacterium horticulturae</name>
    <dbReference type="NCBI Taxonomy" id="3028316"/>
    <lineage>
        <taxon>Bacteria</taxon>
        <taxon>Bacillati</taxon>
        <taxon>Actinomycetota</taxon>
        <taxon>Actinomycetes</taxon>
        <taxon>Micrococcales</taxon>
        <taxon>Microbacteriaceae</taxon>
        <taxon>Microbacterium</taxon>
    </lineage>
</organism>
<evidence type="ECO:0000313" key="2">
    <source>
        <dbReference type="Proteomes" id="UP001214553"/>
    </source>
</evidence>
<reference evidence="1 2" key="1">
    <citation type="submission" date="2023-03" db="EMBL/GenBank/DDBJ databases">
        <title>Genome sequence of Microbacterium sp. KACC 23027.</title>
        <authorList>
            <person name="Kim S."/>
            <person name="Heo J."/>
            <person name="Kwon S.-W."/>
        </authorList>
    </citation>
    <scope>NUCLEOTIDE SEQUENCE [LARGE SCALE GENOMIC DNA]</scope>
    <source>
        <strain evidence="1 2">KACC 23027</strain>
    </source>
</reference>
<proteinExistence type="predicted"/>
<protein>
    <submittedName>
        <fullName evidence="1">Polysialyltransferase family glycosyltransferase</fullName>
    </submittedName>
</protein>
<name>A0ABY8BXG0_9MICO</name>
<gene>
    <name evidence="1" type="ORF">PU630_15265</name>
</gene>
<sequence>MTQVFALHTGYGLMTAVAAIDAGLVPDDGERVLVSINSAAVPETNRAIHESRQLCTLLGRFDRIEPLNPLLDPLHPTAWAPGETETPAWERLLARAWRVDPGDLDLFVQTPQVAPTRTLLSVFRNARITVVGDGLMTYAPIRSRMPRRIAGRVQSVLYPDVVPHLVPLLLAEVGARPVPVPAADFAAVVAEIDAASAHHDRTEHGAPAALVLGQYLAALGLVSADDETAMQQEMVDRAVHRGARRIVFKPHPTAPPALADRVRERAAGHGVAFEPYRGDAPAEVLTRRLSAVAVVAGFSTALPTVRALYGTPTEAVGNTAVLAALRPFENGNRIPATIVDATNRPGDPYAQPGRLQHLVDAVGYCMQPRITRHLRERAEELLDGIDPDERARYFTPRRLAELQLPGGSRRLLTRLIVSDGGTGRTEETRLALRGAGRRAQRAWRAVSGR</sequence>